<dbReference type="InterPro" id="IPR027417">
    <property type="entry name" value="P-loop_NTPase"/>
</dbReference>
<name>A0A6M8J748_9ACTN</name>
<organism evidence="5 6">
    <name type="scientific">Berryella wangjianweii</name>
    <dbReference type="NCBI Taxonomy" id="2734634"/>
    <lineage>
        <taxon>Bacteria</taxon>
        <taxon>Bacillati</taxon>
        <taxon>Actinomycetota</taxon>
        <taxon>Coriobacteriia</taxon>
        <taxon>Eggerthellales</taxon>
        <taxon>Eggerthellaceae</taxon>
        <taxon>Berryella</taxon>
    </lineage>
</organism>
<reference evidence="6" key="1">
    <citation type="submission" date="2020-05" db="EMBL/GenBank/DDBJ databases">
        <title>Novel species in genus Nocardioides.</title>
        <authorList>
            <person name="Zhang G."/>
        </authorList>
    </citation>
    <scope>NUCLEOTIDE SEQUENCE [LARGE SCALE GENOMIC DNA]</scope>
    <source>
        <strain evidence="6">zg-1050</strain>
    </source>
</reference>
<dbReference type="PROSITE" id="PS00211">
    <property type="entry name" value="ABC_TRANSPORTER_1"/>
    <property type="match status" value="1"/>
</dbReference>
<evidence type="ECO:0000259" key="4">
    <source>
        <dbReference type="PROSITE" id="PS50893"/>
    </source>
</evidence>
<dbReference type="RefSeq" id="WP_173164227.1">
    <property type="nucleotide sequence ID" value="NZ_CP053716.1"/>
</dbReference>
<keyword evidence="2" id="KW-0547">Nucleotide-binding</keyword>
<keyword evidence="3 5" id="KW-0067">ATP-binding</keyword>
<dbReference type="Gene3D" id="3.40.50.300">
    <property type="entry name" value="P-loop containing nucleotide triphosphate hydrolases"/>
    <property type="match status" value="1"/>
</dbReference>
<evidence type="ECO:0000313" key="5">
    <source>
        <dbReference type="EMBL" id="QKF07229.1"/>
    </source>
</evidence>
<dbReference type="PROSITE" id="PS50893">
    <property type="entry name" value="ABC_TRANSPORTER_2"/>
    <property type="match status" value="1"/>
</dbReference>
<protein>
    <submittedName>
        <fullName evidence="5">ABC transporter ATP-binding protein</fullName>
    </submittedName>
</protein>
<evidence type="ECO:0000256" key="2">
    <source>
        <dbReference type="ARBA" id="ARBA00022741"/>
    </source>
</evidence>
<evidence type="ECO:0000256" key="3">
    <source>
        <dbReference type="ARBA" id="ARBA00022840"/>
    </source>
</evidence>
<dbReference type="PANTHER" id="PTHR42734">
    <property type="entry name" value="METAL TRANSPORT SYSTEM ATP-BINDING PROTEIN TM_0124-RELATED"/>
    <property type="match status" value="1"/>
</dbReference>
<gene>
    <name evidence="5" type="ORF">HLV38_03140</name>
</gene>
<dbReference type="GO" id="GO:0016887">
    <property type="term" value="F:ATP hydrolysis activity"/>
    <property type="evidence" value="ECO:0007669"/>
    <property type="project" value="InterPro"/>
</dbReference>
<dbReference type="EMBL" id="CP053716">
    <property type="protein sequence ID" value="QKF07229.1"/>
    <property type="molecule type" value="Genomic_DNA"/>
</dbReference>
<dbReference type="SMART" id="SM00382">
    <property type="entry name" value="AAA"/>
    <property type="match status" value="1"/>
</dbReference>
<evidence type="ECO:0000256" key="1">
    <source>
        <dbReference type="ARBA" id="ARBA00022448"/>
    </source>
</evidence>
<evidence type="ECO:0000313" key="6">
    <source>
        <dbReference type="Proteomes" id="UP000503297"/>
    </source>
</evidence>
<dbReference type="CDD" id="cd03214">
    <property type="entry name" value="ABC_Iron-Siderophores_B12_Hemin"/>
    <property type="match status" value="1"/>
</dbReference>
<dbReference type="GO" id="GO:0005524">
    <property type="term" value="F:ATP binding"/>
    <property type="evidence" value="ECO:0007669"/>
    <property type="project" value="UniProtKB-KW"/>
</dbReference>
<dbReference type="FunFam" id="3.40.50.300:FF:000134">
    <property type="entry name" value="Iron-enterobactin ABC transporter ATP-binding protein"/>
    <property type="match status" value="1"/>
</dbReference>
<dbReference type="SUPFAM" id="SSF52540">
    <property type="entry name" value="P-loop containing nucleoside triphosphate hydrolases"/>
    <property type="match status" value="1"/>
</dbReference>
<dbReference type="KEGG" id="bwa:HLV38_03140"/>
<dbReference type="AlphaFoldDB" id="A0A6M8J748"/>
<sequence length="257" mass="27468">MHLSAQSLAFGYRHDASVLSDVSFEYRSPGSLCVLGANGAGKSTLLQCLMGMLEPTAGRVLIDGREARTLPARQLARKVAYIPQSHAPSFAYRVIDVVAMGRTAHLGYFGSPGAADRTRAQDSLDFLGIGDLAAKPYTEVSGGERQLVMIAAALTQQPDTLILDEPTAHLDFGNQYRFIRLMERLRDEGMGVVMTTHAPDHALMLAGPTAVLADGRLQAVGPADEVVTEEAMSLLYGIDVAVRQVGRRTLCVAGGVD</sequence>
<accession>A0A6M8J748</accession>
<dbReference type="Proteomes" id="UP000503297">
    <property type="component" value="Chromosome"/>
</dbReference>
<proteinExistence type="predicted"/>
<feature type="domain" description="ABC transporter" evidence="4">
    <location>
        <begin position="3"/>
        <end position="239"/>
    </location>
</feature>
<dbReference type="InterPro" id="IPR003439">
    <property type="entry name" value="ABC_transporter-like_ATP-bd"/>
</dbReference>
<dbReference type="Pfam" id="PF00005">
    <property type="entry name" value="ABC_tran"/>
    <property type="match status" value="1"/>
</dbReference>
<dbReference type="PANTHER" id="PTHR42734:SF19">
    <property type="entry name" value="IRON COMPOUNDS ABC TRANSPORTER, ATP-BINDING PROTEIN"/>
    <property type="match status" value="1"/>
</dbReference>
<keyword evidence="6" id="KW-1185">Reference proteome</keyword>
<dbReference type="InterPro" id="IPR050153">
    <property type="entry name" value="Metal_Ion_Import_ABC"/>
</dbReference>
<keyword evidence="1" id="KW-0813">Transport</keyword>
<dbReference type="InterPro" id="IPR017871">
    <property type="entry name" value="ABC_transporter-like_CS"/>
</dbReference>
<dbReference type="InterPro" id="IPR003593">
    <property type="entry name" value="AAA+_ATPase"/>
</dbReference>